<gene>
    <name evidence="4" type="ORF">FSP39_025147</name>
</gene>
<dbReference type="InterPro" id="IPR033468">
    <property type="entry name" value="Metaxin_GST"/>
</dbReference>
<name>A0AA89BZG6_PINIB</name>
<dbReference type="PANTHER" id="PTHR12289">
    <property type="entry name" value="METAXIN RELATED"/>
    <property type="match status" value="1"/>
</dbReference>
<dbReference type="InterPro" id="IPR012336">
    <property type="entry name" value="Thioredoxin-like_fold"/>
</dbReference>
<dbReference type="Pfam" id="PF17172">
    <property type="entry name" value="GST_N_4"/>
    <property type="match status" value="1"/>
</dbReference>
<dbReference type="InterPro" id="IPR036282">
    <property type="entry name" value="Glutathione-S-Trfase_C_sf"/>
</dbReference>
<dbReference type="SFLD" id="SFLDG01180">
    <property type="entry name" value="SUF1"/>
    <property type="match status" value="1"/>
</dbReference>
<proteinExistence type="inferred from homology"/>
<feature type="domain" description="Metaxin glutathione S-transferase" evidence="2">
    <location>
        <begin position="180"/>
        <end position="242"/>
    </location>
</feature>
<dbReference type="Gene3D" id="3.40.30.10">
    <property type="entry name" value="Glutaredoxin"/>
    <property type="match status" value="1"/>
</dbReference>
<dbReference type="InterPro" id="IPR040079">
    <property type="entry name" value="Glutathione_S-Trfase"/>
</dbReference>
<organism evidence="4 5">
    <name type="scientific">Pinctada imbricata</name>
    <name type="common">Atlantic pearl-oyster</name>
    <name type="synonym">Pinctada martensii</name>
    <dbReference type="NCBI Taxonomy" id="66713"/>
    <lineage>
        <taxon>Eukaryota</taxon>
        <taxon>Metazoa</taxon>
        <taxon>Spiralia</taxon>
        <taxon>Lophotrochozoa</taxon>
        <taxon>Mollusca</taxon>
        <taxon>Bivalvia</taxon>
        <taxon>Autobranchia</taxon>
        <taxon>Pteriomorphia</taxon>
        <taxon>Pterioida</taxon>
        <taxon>Pterioidea</taxon>
        <taxon>Pteriidae</taxon>
        <taxon>Pinctada</taxon>
    </lineage>
</organism>
<dbReference type="Pfam" id="PF17171">
    <property type="entry name" value="GST_C_6"/>
    <property type="match status" value="1"/>
</dbReference>
<dbReference type="InterPro" id="IPR050931">
    <property type="entry name" value="Mito_Protein_Transport_Metaxin"/>
</dbReference>
<evidence type="ECO:0000256" key="1">
    <source>
        <dbReference type="ARBA" id="ARBA00006475"/>
    </source>
</evidence>
<dbReference type="SUPFAM" id="SSF52833">
    <property type="entry name" value="Thioredoxin-like"/>
    <property type="match status" value="1"/>
</dbReference>
<evidence type="ECO:0000313" key="5">
    <source>
        <dbReference type="Proteomes" id="UP001186944"/>
    </source>
</evidence>
<reference evidence="4" key="1">
    <citation type="submission" date="2019-08" db="EMBL/GenBank/DDBJ databases">
        <title>The improved chromosome-level genome for the pearl oyster Pinctada fucata martensii using PacBio sequencing and Hi-C.</title>
        <authorList>
            <person name="Zheng Z."/>
        </authorList>
    </citation>
    <scope>NUCLEOTIDE SEQUENCE</scope>
    <source>
        <strain evidence="4">ZZ-2019</strain>
        <tissue evidence="4">Adductor muscle</tissue>
    </source>
</reference>
<comment type="caution">
    <text evidence="4">The sequence shown here is derived from an EMBL/GenBank/DDBJ whole genome shotgun (WGS) entry which is preliminary data.</text>
</comment>
<sequence>MSGEPPNPRSNHPKWKEGWLRDVVYLHVFPRQLTKCIPNLSPFAMKLETWLIIHDIKYELIDHMGFSSKGQSPFIMFNEEEIPDTNFIIEYLSKYFNKDPDEGLTSVDKGIARAFLKMVEDSTSWSIFWYRYVHHPKDEYINYVTLPEQQLVGIGAGFVDRAKKHGIGRHTNEEIYKVGSDDIRAISAFLGDKKFLFGDKPVLADCSVFGILSQVAYVPINYPMRTVVREECPNLLRYLDRIKDTYWKHWDQQMN</sequence>
<dbReference type="Gene3D" id="1.20.1050.10">
    <property type="match status" value="1"/>
</dbReference>
<dbReference type="InterPro" id="IPR026928">
    <property type="entry name" value="FAX/IsoI-like"/>
</dbReference>
<evidence type="ECO:0000313" key="4">
    <source>
        <dbReference type="EMBL" id="KAK3096269.1"/>
    </source>
</evidence>
<dbReference type="AlphaFoldDB" id="A0AA89BZG6"/>
<dbReference type="SFLD" id="SFLDS00019">
    <property type="entry name" value="Glutathione_Transferase_(cytos"/>
    <property type="match status" value="1"/>
</dbReference>
<dbReference type="Proteomes" id="UP001186944">
    <property type="component" value="Unassembled WGS sequence"/>
</dbReference>
<evidence type="ECO:0008006" key="6">
    <source>
        <dbReference type="Google" id="ProtNLM"/>
    </source>
</evidence>
<dbReference type="InterPro" id="IPR036249">
    <property type="entry name" value="Thioredoxin-like_sf"/>
</dbReference>
<protein>
    <recommendedName>
        <fullName evidence="6">Failed axon connections-like protein</fullName>
    </recommendedName>
</protein>
<dbReference type="PANTHER" id="PTHR12289:SF41">
    <property type="entry name" value="FAILED AXON CONNECTIONS-RELATED"/>
    <property type="match status" value="1"/>
</dbReference>
<feature type="domain" description="Thioredoxin-like fold" evidence="3">
    <location>
        <begin position="42"/>
        <end position="134"/>
    </location>
</feature>
<dbReference type="CDD" id="cd03193">
    <property type="entry name" value="GST_C_Metaxin"/>
    <property type="match status" value="1"/>
</dbReference>
<keyword evidence="5" id="KW-1185">Reference proteome</keyword>
<accession>A0AA89BZG6</accession>
<dbReference type="GO" id="GO:0005737">
    <property type="term" value="C:cytoplasm"/>
    <property type="evidence" value="ECO:0007669"/>
    <property type="project" value="TreeGrafter"/>
</dbReference>
<dbReference type="SFLD" id="SFLDG01200">
    <property type="entry name" value="SUF1.1"/>
    <property type="match status" value="1"/>
</dbReference>
<evidence type="ECO:0000259" key="2">
    <source>
        <dbReference type="Pfam" id="PF17171"/>
    </source>
</evidence>
<dbReference type="SUPFAM" id="SSF47616">
    <property type="entry name" value="GST C-terminal domain-like"/>
    <property type="match status" value="1"/>
</dbReference>
<evidence type="ECO:0000259" key="3">
    <source>
        <dbReference type="Pfam" id="PF17172"/>
    </source>
</evidence>
<comment type="similarity">
    <text evidence="1">Belongs to the FAX family.</text>
</comment>
<dbReference type="EMBL" id="VSWD01000008">
    <property type="protein sequence ID" value="KAK3096269.1"/>
    <property type="molecule type" value="Genomic_DNA"/>
</dbReference>